<evidence type="ECO:0000313" key="6">
    <source>
        <dbReference type="EMBL" id="VDI07656.1"/>
    </source>
</evidence>
<dbReference type="AlphaFoldDB" id="A0A8B6CQW5"/>
<dbReference type="InterPro" id="IPR007150">
    <property type="entry name" value="HUS1/Mec3"/>
</dbReference>
<dbReference type="GO" id="GO:0000724">
    <property type="term" value="P:double-strand break repair via homologous recombination"/>
    <property type="evidence" value="ECO:0007669"/>
    <property type="project" value="TreeGrafter"/>
</dbReference>
<dbReference type="GO" id="GO:0005730">
    <property type="term" value="C:nucleolus"/>
    <property type="evidence" value="ECO:0007669"/>
    <property type="project" value="InterPro"/>
</dbReference>
<evidence type="ECO:0000256" key="2">
    <source>
        <dbReference type="ARBA" id="ARBA00005563"/>
    </source>
</evidence>
<comment type="caution">
    <text evidence="6">The sequence shown here is derived from an EMBL/GenBank/DDBJ whole genome shotgun (WGS) entry which is preliminary data.</text>
</comment>
<organism evidence="6 7">
    <name type="scientific">Mytilus galloprovincialis</name>
    <name type="common">Mediterranean mussel</name>
    <dbReference type="NCBI Taxonomy" id="29158"/>
    <lineage>
        <taxon>Eukaryota</taxon>
        <taxon>Metazoa</taxon>
        <taxon>Spiralia</taxon>
        <taxon>Lophotrochozoa</taxon>
        <taxon>Mollusca</taxon>
        <taxon>Bivalvia</taxon>
        <taxon>Autobranchia</taxon>
        <taxon>Pteriomorphia</taxon>
        <taxon>Mytilida</taxon>
        <taxon>Mytiloidea</taxon>
        <taxon>Mytilidae</taxon>
        <taxon>Mytilinae</taxon>
        <taxon>Mytilus</taxon>
    </lineage>
</organism>
<proteinExistence type="inferred from homology"/>
<feature type="region of interest" description="Disordered" evidence="5">
    <location>
        <begin position="261"/>
        <end position="281"/>
    </location>
</feature>
<dbReference type="GO" id="GO:0033314">
    <property type="term" value="P:mitotic DNA replication checkpoint signaling"/>
    <property type="evidence" value="ECO:0007669"/>
    <property type="project" value="TreeGrafter"/>
</dbReference>
<reference evidence="6" key="1">
    <citation type="submission" date="2018-11" db="EMBL/GenBank/DDBJ databases">
        <authorList>
            <person name="Alioto T."/>
            <person name="Alioto T."/>
        </authorList>
    </citation>
    <scope>NUCLEOTIDE SEQUENCE</scope>
</reference>
<dbReference type="GO" id="GO:0035861">
    <property type="term" value="C:site of double-strand break"/>
    <property type="evidence" value="ECO:0007669"/>
    <property type="project" value="TreeGrafter"/>
</dbReference>
<dbReference type="Gene3D" id="3.70.10.10">
    <property type="match status" value="1"/>
</dbReference>
<dbReference type="PANTHER" id="PTHR12900">
    <property type="entry name" value="MITOTIC AND DNA DAMAGE CHECKPOINT PROTEIN HUS1"/>
    <property type="match status" value="1"/>
</dbReference>
<comment type="subcellular location">
    <subcellularLocation>
        <location evidence="1">Nucleus</location>
    </subcellularLocation>
</comment>
<accession>A0A8B6CQW5</accession>
<dbReference type="OrthoDB" id="10063861at2759"/>
<protein>
    <recommendedName>
        <fullName evidence="4">Checkpoint protein</fullName>
    </recommendedName>
</protein>
<dbReference type="EMBL" id="UYJE01002077">
    <property type="protein sequence ID" value="VDI07656.1"/>
    <property type="molecule type" value="Genomic_DNA"/>
</dbReference>
<evidence type="ECO:0000256" key="3">
    <source>
        <dbReference type="ARBA" id="ARBA00023242"/>
    </source>
</evidence>
<dbReference type="InterPro" id="IPR046938">
    <property type="entry name" value="DNA_clamp_sf"/>
</dbReference>
<dbReference type="PANTHER" id="PTHR12900:SF0">
    <property type="entry name" value="CHECKPOINT PROTEIN"/>
    <property type="match status" value="1"/>
</dbReference>
<dbReference type="InterPro" id="IPR016580">
    <property type="entry name" value="HUS1"/>
</dbReference>
<keyword evidence="3" id="KW-0539">Nucleus</keyword>
<comment type="similarity">
    <text evidence="2 4">Belongs to the HUS1 family.</text>
</comment>
<dbReference type="GO" id="GO:0006289">
    <property type="term" value="P:nucleotide-excision repair"/>
    <property type="evidence" value="ECO:0007669"/>
    <property type="project" value="TreeGrafter"/>
</dbReference>
<keyword evidence="7" id="KW-1185">Reference proteome</keyword>
<dbReference type="GO" id="GO:0030896">
    <property type="term" value="C:checkpoint clamp complex"/>
    <property type="evidence" value="ECO:0007669"/>
    <property type="project" value="InterPro"/>
</dbReference>
<dbReference type="SUPFAM" id="SSF55979">
    <property type="entry name" value="DNA clamp"/>
    <property type="match status" value="1"/>
</dbReference>
<evidence type="ECO:0000256" key="4">
    <source>
        <dbReference type="PIRNR" id="PIRNR011312"/>
    </source>
</evidence>
<feature type="compositionally biased region" description="Polar residues" evidence="5">
    <location>
        <begin position="261"/>
        <end position="271"/>
    </location>
</feature>
<dbReference type="PIRSF" id="PIRSF011312">
    <property type="entry name" value="Cell_cycle_HUS1"/>
    <property type="match status" value="1"/>
</dbReference>
<dbReference type="GO" id="GO:0044778">
    <property type="term" value="P:meiotic DNA integrity checkpoint signaling"/>
    <property type="evidence" value="ECO:0007669"/>
    <property type="project" value="TreeGrafter"/>
</dbReference>
<evidence type="ECO:0000256" key="5">
    <source>
        <dbReference type="SAM" id="MobiDB-lite"/>
    </source>
</evidence>
<dbReference type="Pfam" id="PF04005">
    <property type="entry name" value="Hus1"/>
    <property type="match status" value="1"/>
</dbReference>
<evidence type="ECO:0000256" key="1">
    <source>
        <dbReference type="ARBA" id="ARBA00004123"/>
    </source>
</evidence>
<dbReference type="GO" id="GO:0000723">
    <property type="term" value="P:telomere maintenance"/>
    <property type="evidence" value="ECO:0007669"/>
    <property type="project" value="TreeGrafter"/>
</dbReference>
<evidence type="ECO:0000313" key="7">
    <source>
        <dbReference type="Proteomes" id="UP000596742"/>
    </source>
</evidence>
<feature type="compositionally biased region" description="Basic and acidic residues" evidence="5">
    <location>
        <begin position="272"/>
        <end position="281"/>
    </location>
</feature>
<dbReference type="GO" id="GO:0031573">
    <property type="term" value="P:mitotic intra-S DNA damage checkpoint signaling"/>
    <property type="evidence" value="ECO:0007669"/>
    <property type="project" value="TreeGrafter"/>
</dbReference>
<sequence length="337" mass="38173">MARWFCIVVFDIDLTVEQILTVYSVVTTGKAFLILSVLFPRGVYQDKVIVRESLSCESLMEVNYYAGVIGTLSKLIKSCVLRITPGNWYFILAEKLANGGIQIWCELPQGHFFDEYAMEGVSKEANEIYLEVAPDNIVKALKTASNAKWIKIKLTKKHVPCLTFEIDQPTLSSHSRTVVHDVPVSVIPRRLWEDYEEPELPHFDVSIAMPQMKLLKNMIDKMKNLSNHMVLSANQNGEMKLSVETDMAAVSTHFRDLINPSTLDQVPSSHDSSPERVKDPTEFSKARIDIRKFAQFLSGQLVNPTKVICNIVHNKVVHFLLLNEDVSLQYFMPVVAS</sequence>
<gene>
    <name evidence="6" type="ORF">MGAL_10B034975</name>
</gene>
<dbReference type="Proteomes" id="UP000596742">
    <property type="component" value="Unassembled WGS sequence"/>
</dbReference>
<name>A0A8B6CQW5_MYTGA</name>